<feature type="transmembrane region" description="Helical" evidence="6">
    <location>
        <begin position="203"/>
        <end position="221"/>
    </location>
</feature>
<feature type="transmembrane region" description="Helical" evidence="6">
    <location>
        <begin position="6"/>
        <end position="26"/>
    </location>
</feature>
<evidence type="ECO:0000256" key="5">
    <source>
        <dbReference type="ARBA" id="ARBA00023136"/>
    </source>
</evidence>
<keyword evidence="4 6" id="KW-1133">Transmembrane helix</keyword>
<reference evidence="8" key="1">
    <citation type="submission" date="2017-09" db="EMBL/GenBank/DDBJ databases">
        <title>Depth-based differentiation of microbial function through sediment-hosted aquifers and enrichment of novel symbionts in the deep terrestrial subsurface.</title>
        <authorList>
            <person name="Probst A.J."/>
            <person name="Ladd B."/>
            <person name="Jarett J.K."/>
            <person name="Geller-Mcgrath D.E."/>
            <person name="Sieber C.M.K."/>
            <person name="Emerson J.B."/>
            <person name="Anantharaman K."/>
            <person name="Thomas B.C."/>
            <person name="Malmstrom R."/>
            <person name="Stieglmeier M."/>
            <person name="Klingl A."/>
            <person name="Woyke T."/>
            <person name="Ryan C.M."/>
            <person name="Banfield J.F."/>
        </authorList>
    </citation>
    <scope>NUCLEOTIDE SEQUENCE [LARGE SCALE GENOMIC DNA]</scope>
</reference>
<evidence type="ECO:0000256" key="3">
    <source>
        <dbReference type="ARBA" id="ARBA00022692"/>
    </source>
</evidence>
<dbReference type="PANTHER" id="PTHR31632:SF2">
    <property type="entry name" value="PLASMA MEMBRANE IRON PERMEASE"/>
    <property type="match status" value="1"/>
</dbReference>
<feature type="transmembrane region" description="Helical" evidence="6">
    <location>
        <begin position="69"/>
        <end position="90"/>
    </location>
</feature>
<evidence type="ECO:0000313" key="7">
    <source>
        <dbReference type="EMBL" id="PIS07445.1"/>
    </source>
</evidence>
<proteinExistence type="inferred from homology"/>
<keyword evidence="3 6" id="KW-0812">Transmembrane</keyword>
<dbReference type="AlphaFoldDB" id="A0A2H0W5S3"/>
<keyword evidence="5 6" id="KW-0472">Membrane</keyword>
<evidence type="ECO:0000256" key="2">
    <source>
        <dbReference type="ARBA" id="ARBA00008333"/>
    </source>
</evidence>
<comment type="similarity">
    <text evidence="2">Belongs to the oxidase-dependent Fe transporter (OFeT) (TC 9.A.10.1) family.</text>
</comment>
<name>A0A2H0W5S3_9BACT</name>
<comment type="subcellular location">
    <subcellularLocation>
        <location evidence="1">Membrane</location>
        <topology evidence="1">Multi-pass membrane protein</topology>
    </subcellularLocation>
</comment>
<feature type="transmembrane region" description="Helical" evidence="6">
    <location>
        <begin position="111"/>
        <end position="131"/>
    </location>
</feature>
<accession>A0A2H0W5S3</accession>
<protein>
    <submittedName>
        <fullName evidence="7">Iron permease</fullName>
    </submittedName>
</protein>
<dbReference type="EMBL" id="PEZW01000023">
    <property type="protein sequence ID" value="PIS07445.1"/>
    <property type="molecule type" value="Genomic_DNA"/>
</dbReference>
<feature type="transmembrane region" description="Helical" evidence="6">
    <location>
        <begin position="174"/>
        <end position="197"/>
    </location>
</feature>
<comment type="caution">
    <text evidence="7">The sequence shown here is derived from an EMBL/GenBank/DDBJ whole genome shotgun (WGS) entry which is preliminary data.</text>
</comment>
<feature type="transmembrane region" description="Helical" evidence="6">
    <location>
        <begin position="143"/>
        <end position="162"/>
    </location>
</feature>
<sequence>MISSFFIALREGLEVALILSVILINLARLKRRDLERSLYLGISLGIIFVTIAGFLGLSEASILADQSDIFEAVMMLLASGLIIYFIAWISTGTINVGGQAGNNLGNDLSKFSLVTLGFVTIFRDGLELIVFNLASSTVQIDSFVRGTTAGIFVAVVIAYILLKTSLKLNISILFKILGLILIYFGAEMFAEGFLHLLTLKGEIYETVLMVVYILPALYIFLRKNITKQIYKK</sequence>
<evidence type="ECO:0000313" key="8">
    <source>
        <dbReference type="Proteomes" id="UP000231382"/>
    </source>
</evidence>
<evidence type="ECO:0000256" key="4">
    <source>
        <dbReference type="ARBA" id="ARBA00022989"/>
    </source>
</evidence>
<dbReference type="PANTHER" id="PTHR31632">
    <property type="entry name" value="IRON TRANSPORTER FTH1"/>
    <property type="match status" value="1"/>
</dbReference>
<dbReference type="GO" id="GO:0015093">
    <property type="term" value="F:ferrous iron transmembrane transporter activity"/>
    <property type="evidence" value="ECO:0007669"/>
    <property type="project" value="TreeGrafter"/>
</dbReference>
<feature type="transmembrane region" description="Helical" evidence="6">
    <location>
        <begin position="38"/>
        <end position="57"/>
    </location>
</feature>
<dbReference type="InterPro" id="IPR004923">
    <property type="entry name" value="FTR1/Fip1/EfeU"/>
</dbReference>
<dbReference type="Pfam" id="PF03239">
    <property type="entry name" value="FTR1"/>
    <property type="match status" value="1"/>
</dbReference>
<evidence type="ECO:0000256" key="6">
    <source>
        <dbReference type="SAM" id="Phobius"/>
    </source>
</evidence>
<dbReference type="GO" id="GO:0033573">
    <property type="term" value="C:high-affinity iron permease complex"/>
    <property type="evidence" value="ECO:0007669"/>
    <property type="project" value="InterPro"/>
</dbReference>
<dbReference type="Proteomes" id="UP000231382">
    <property type="component" value="Unassembled WGS sequence"/>
</dbReference>
<organism evidence="7 8">
    <name type="scientific">Candidatus Berkelbacteria bacterium CG10_big_fil_rev_8_21_14_0_10_43_13</name>
    <dbReference type="NCBI Taxonomy" id="1974514"/>
    <lineage>
        <taxon>Bacteria</taxon>
        <taxon>Candidatus Berkelbacteria</taxon>
    </lineage>
</organism>
<evidence type="ECO:0000256" key="1">
    <source>
        <dbReference type="ARBA" id="ARBA00004141"/>
    </source>
</evidence>
<gene>
    <name evidence="7" type="ORF">COT78_03490</name>
</gene>